<dbReference type="AlphaFoldDB" id="C5C626"/>
<dbReference type="InterPro" id="IPR000305">
    <property type="entry name" value="GIY-YIG_endonuc"/>
</dbReference>
<evidence type="ECO:0000256" key="6">
    <source>
        <dbReference type="ARBA" id="ARBA00040756"/>
    </source>
</evidence>
<dbReference type="KEGG" id="bcv:Bcav_4144"/>
<dbReference type="InterPro" id="IPR047296">
    <property type="entry name" value="GIY-YIG_UvrC_Cho"/>
</dbReference>
<dbReference type="SMART" id="SM00465">
    <property type="entry name" value="GIYc"/>
    <property type="match status" value="1"/>
</dbReference>
<dbReference type="eggNOG" id="COG0322">
    <property type="taxonomic scope" value="Bacteria"/>
</dbReference>
<reference evidence="10 11" key="1">
    <citation type="journal article" date="2009" name="Stand. Genomic Sci.">
        <title>Complete genome sequence of Beutenbergia cavernae type strain (HKI 0122).</title>
        <authorList>
            <person name="Land M."/>
            <person name="Pukall R."/>
            <person name="Abt B."/>
            <person name="Goker M."/>
            <person name="Rohde M."/>
            <person name="Glavina Del Rio T."/>
            <person name="Tice H."/>
            <person name="Copeland A."/>
            <person name="Cheng J.F."/>
            <person name="Lucas S."/>
            <person name="Chen F."/>
            <person name="Nolan M."/>
            <person name="Bruce D."/>
            <person name="Goodwin L."/>
            <person name="Pitluck S."/>
            <person name="Ivanova N."/>
            <person name="Mavromatis K."/>
            <person name="Ovchinnikova G."/>
            <person name="Pati A."/>
            <person name="Chen A."/>
            <person name="Palaniappan K."/>
            <person name="Hauser L."/>
            <person name="Chang Y.J."/>
            <person name="Jefferies C.C."/>
            <person name="Saunders E."/>
            <person name="Brettin T."/>
            <person name="Detter J.C."/>
            <person name="Han C."/>
            <person name="Chain P."/>
            <person name="Bristow J."/>
            <person name="Eisen J.A."/>
            <person name="Markowitz V."/>
            <person name="Hugenholtz P."/>
            <person name="Kyrpides N.C."/>
            <person name="Klenk H.P."/>
            <person name="Lapidus A."/>
        </authorList>
    </citation>
    <scope>NUCLEOTIDE SEQUENCE [LARGE SCALE GENOMIC DNA]</scope>
    <source>
        <strain evidence="11">ATCC BAA-8 / DSM 12333 / NBRC 16432</strain>
    </source>
</reference>
<dbReference type="CDD" id="cd10434">
    <property type="entry name" value="GIY-YIG_UvrC_Cho"/>
    <property type="match status" value="1"/>
</dbReference>
<evidence type="ECO:0000256" key="8">
    <source>
        <dbReference type="ARBA" id="ARBA00042732"/>
    </source>
</evidence>
<keyword evidence="2" id="KW-0378">Hydrolase</keyword>
<dbReference type="GO" id="GO:0006289">
    <property type="term" value="P:nucleotide-excision repair"/>
    <property type="evidence" value="ECO:0007669"/>
    <property type="project" value="InterPro"/>
</dbReference>
<dbReference type="STRING" id="471853.Bcav_4144"/>
<dbReference type="PROSITE" id="PS50164">
    <property type="entry name" value="GIY_YIG"/>
    <property type="match status" value="1"/>
</dbReference>
<dbReference type="Pfam" id="PF01541">
    <property type="entry name" value="GIY-YIG"/>
    <property type="match status" value="1"/>
</dbReference>
<evidence type="ECO:0000256" key="1">
    <source>
        <dbReference type="ARBA" id="ARBA00022763"/>
    </source>
</evidence>
<feature type="domain" description="GIY-YIG" evidence="9">
    <location>
        <begin position="13"/>
        <end position="91"/>
    </location>
</feature>
<name>C5C626_BEUC1</name>
<proteinExistence type="predicted"/>
<dbReference type="Gene3D" id="3.40.1440.10">
    <property type="entry name" value="GIY-YIG endonuclease"/>
    <property type="match status" value="1"/>
</dbReference>
<keyword evidence="1" id="KW-0227">DNA damage</keyword>
<evidence type="ECO:0000313" key="11">
    <source>
        <dbReference type="Proteomes" id="UP000007962"/>
    </source>
</evidence>
<evidence type="ECO:0000256" key="3">
    <source>
        <dbReference type="ARBA" id="ARBA00022881"/>
    </source>
</evidence>
<keyword evidence="3" id="KW-0267">Excision nuclease</keyword>
<dbReference type="PANTHER" id="PTHR30562">
    <property type="entry name" value="UVRC/OXIDOREDUCTASE"/>
    <property type="match status" value="1"/>
</dbReference>
<evidence type="ECO:0000256" key="4">
    <source>
        <dbReference type="ARBA" id="ARBA00023204"/>
    </source>
</evidence>
<dbReference type="GO" id="GO:0004518">
    <property type="term" value="F:nuclease activity"/>
    <property type="evidence" value="ECO:0007669"/>
    <property type="project" value="UniProtKB-KW"/>
</dbReference>
<dbReference type="GO" id="GO:0009432">
    <property type="term" value="P:SOS response"/>
    <property type="evidence" value="ECO:0007669"/>
    <property type="project" value="UniProtKB-KW"/>
</dbReference>
<evidence type="ECO:0000256" key="5">
    <source>
        <dbReference type="ARBA" id="ARBA00023236"/>
    </source>
</evidence>
<dbReference type="EMBL" id="CP001618">
    <property type="protein sequence ID" value="ACQ82384.1"/>
    <property type="molecule type" value="Genomic_DNA"/>
</dbReference>
<dbReference type="Proteomes" id="UP000007962">
    <property type="component" value="Chromosome"/>
</dbReference>
<dbReference type="GO" id="GO:0016787">
    <property type="term" value="F:hydrolase activity"/>
    <property type="evidence" value="ECO:0007669"/>
    <property type="project" value="UniProtKB-KW"/>
</dbReference>
<dbReference type="InterPro" id="IPR035901">
    <property type="entry name" value="GIY-YIG_endonuc_sf"/>
</dbReference>
<dbReference type="SUPFAM" id="SSF82771">
    <property type="entry name" value="GIY-YIG endonuclease"/>
    <property type="match status" value="1"/>
</dbReference>
<accession>C5C626</accession>
<evidence type="ECO:0000259" key="9">
    <source>
        <dbReference type="PROSITE" id="PS50164"/>
    </source>
</evidence>
<dbReference type="RefSeq" id="WP_015884621.1">
    <property type="nucleotide sequence ID" value="NC_012669.1"/>
</dbReference>
<evidence type="ECO:0000256" key="7">
    <source>
        <dbReference type="ARBA" id="ARBA00042138"/>
    </source>
</evidence>
<dbReference type="HOGENOM" id="CLU_911593_0_0_11"/>
<sequence>MGTPLPQVRLLPPAPGVYRFRDARGRVLYVGRASELRRRVTSYWGDLRGRGHLRRMVPQIARVEAVVCDSEHEAAFLERNLLEASRPRWNRTEGVESIVYIRLERRAVLRHDPGGAAPVFGPYLGGEKVRLAASALNRALSLAYAGERLGGFDRDMARVRGVAPGDRAEREAAFAAVLRREAPALAAVRSELLARREAAAAALGFELAARIQAEIEAIEWVTAEQKVSGWAAEGDADAHGWCGGVLASFEIRDGRVRAWRQRACSESAAVARLAVTPQRWRTFADRAATLASTLAAAGDGTGPPQG</sequence>
<evidence type="ECO:0000313" key="10">
    <source>
        <dbReference type="EMBL" id="ACQ82384.1"/>
    </source>
</evidence>
<keyword evidence="11" id="KW-1185">Reference proteome</keyword>
<keyword evidence="4" id="KW-0234">DNA repair</keyword>
<dbReference type="InterPro" id="IPR050066">
    <property type="entry name" value="UvrABC_protein_C"/>
</dbReference>
<dbReference type="PANTHER" id="PTHR30562:SF10">
    <property type="entry name" value="EXCINUCLEASE CHO"/>
    <property type="match status" value="1"/>
</dbReference>
<organism evidence="10 11">
    <name type="scientific">Beutenbergia cavernae (strain ATCC BAA-8 / DSM 12333 / CCUG 43141 / JCM 11478 / NBRC 16432 / NCIMB 13614 / HKI 0122)</name>
    <dbReference type="NCBI Taxonomy" id="471853"/>
    <lineage>
        <taxon>Bacteria</taxon>
        <taxon>Bacillati</taxon>
        <taxon>Actinomycetota</taxon>
        <taxon>Actinomycetes</taxon>
        <taxon>Micrococcales</taxon>
        <taxon>Beutenbergiaceae</taxon>
        <taxon>Beutenbergia</taxon>
    </lineage>
</organism>
<protein>
    <recommendedName>
        <fullName evidence="6">Excinuclease cho</fullName>
    </recommendedName>
    <alternativeName>
        <fullName evidence="8">Endonuclease cho</fullName>
    </alternativeName>
    <alternativeName>
        <fullName evidence="7">UvrC homolog protein</fullName>
    </alternativeName>
</protein>
<evidence type="ECO:0000256" key="2">
    <source>
        <dbReference type="ARBA" id="ARBA00022801"/>
    </source>
</evidence>
<dbReference type="GO" id="GO:0009380">
    <property type="term" value="C:excinuclease repair complex"/>
    <property type="evidence" value="ECO:0007669"/>
    <property type="project" value="TreeGrafter"/>
</dbReference>
<keyword evidence="5" id="KW-0742">SOS response</keyword>
<gene>
    <name evidence="10" type="ordered locus">Bcav_4144</name>
</gene>